<gene>
    <name evidence="1" type="ORF">LX32DRAFT_643825</name>
</gene>
<keyword evidence="2" id="KW-1185">Reference proteome</keyword>
<protein>
    <submittedName>
        <fullName evidence="1">Uncharacterized protein</fullName>
    </submittedName>
</protein>
<reference evidence="1" key="1">
    <citation type="submission" date="2021-06" db="EMBL/GenBank/DDBJ databases">
        <title>Comparative genomics, transcriptomics and evolutionary studies reveal genomic signatures of adaptation to plant cell wall in hemibiotrophic fungi.</title>
        <authorList>
            <consortium name="DOE Joint Genome Institute"/>
            <person name="Baroncelli R."/>
            <person name="Diaz J.F."/>
            <person name="Benocci T."/>
            <person name="Peng M."/>
            <person name="Battaglia E."/>
            <person name="Haridas S."/>
            <person name="Andreopoulos W."/>
            <person name="Labutti K."/>
            <person name="Pangilinan J."/>
            <person name="Floch G.L."/>
            <person name="Makela M.R."/>
            <person name="Henrissat B."/>
            <person name="Grigoriev I.V."/>
            <person name="Crouch J.A."/>
            <person name="De Vries R.P."/>
            <person name="Sukno S.A."/>
            <person name="Thon M.R."/>
        </authorList>
    </citation>
    <scope>NUCLEOTIDE SEQUENCE</scope>
    <source>
        <strain evidence="1">MAFF235873</strain>
    </source>
</reference>
<organism evidence="1 2">
    <name type="scientific">Colletotrichum zoysiae</name>
    <dbReference type="NCBI Taxonomy" id="1216348"/>
    <lineage>
        <taxon>Eukaryota</taxon>
        <taxon>Fungi</taxon>
        <taxon>Dikarya</taxon>
        <taxon>Ascomycota</taxon>
        <taxon>Pezizomycotina</taxon>
        <taxon>Sordariomycetes</taxon>
        <taxon>Hypocreomycetidae</taxon>
        <taxon>Glomerellales</taxon>
        <taxon>Glomerellaceae</taxon>
        <taxon>Colletotrichum</taxon>
        <taxon>Colletotrichum graminicola species complex</taxon>
    </lineage>
</organism>
<accession>A0AAD9HA67</accession>
<proteinExistence type="predicted"/>
<evidence type="ECO:0000313" key="2">
    <source>
        <dbReference type="Proteomes" id="UP001232148"/>
    </source>
</evidence>
<evidence type="ECO:0000313" key="1">
    <source>
        <dbReference type="EMBL" id="KAK2024229.1"/>
    </source>
</evidence>
<comment type="caution">
    <text evidence="1">The sequence shown here is derived from an EMBL/GenBank/DDBJ whole genome shotgun (WGS) entry which is preliminary data.</text>
</comment>
<dbReference type="AlphaFoldDB" id="A0AAD9HA67"/>
<dbReference type="Proteomes" id="UP001232148">
    <property type="component" value="Unassembled WGS sequence"/>
</dbReference>
<dbReference type="InterPro" id="IPR047975">
    <property type="entry name" value="Heme_bind_FMP"/>
</dbReference>
<name>A0AAD9HA67_9PEZI</name>
<dbReference type="NCBIfam" id="NF040572">
    <property type="entry name" value="heme_bind_FMP"/>
    <property type="match status" value="1"/>
</dbReference>
<dbReference type="EMBL" id="MU842971">
    <property type="protein sequence ID" value="KAK2024229.1"/>
    <property type="molecule type" value="Genomic_DNA"/>
</dbReference>
<sequence length="417" mass="45037">MGNPVDQIASAESFESLGFSQTVLQSAVQPAFASSSGTDAQVPMQVQSNAPLGILKKLEHHSFSGFGFNTIFRPHSTNKGTPTGLTEPQGPDDNVLQLNLTKEVMKFDFRLGAVPNRGLFGQADINLNGVPYTQKVFDVMNPEVETPLIHFENGMWMHVPETTTPALPASLARMASIPHGTTINAQSFSAPVTVDGAPDIKPVSITPFLITDGTLIEFPSQNADNKNTFRLPQDLTPFTKAETVTQEMITNPNVVLTNANKGKEIIQHTTYTISTSPPQSKLGGGTSNIGFLQGDGSQGDGTPATDNTPRANANAVKVTATYWISTVRAKLQLKPFTPSMEEPTKTFSPTAFRPTDAVPAFTVDFKIPSAKEITVEYTQLQYSQMVFLDFATLSWPHATVGTLAPTDLKLKPSVLRQ</sequence>